<name>A0A699RZN6_TANCI</name>
<dbReference type="AlphaFoldDB" id="A0A699RZN6"/>
<protein>
    <submittedName>
        <fullName evidence="2">Uncharacterized protein</fullName>
    </submittedName>
</protein>
<feature type="compositionally biased region" description="Basic and acidic residues" evidence="1">
    <location>
        <begin position="54"/>
        <end position="73"/>
    </location>
</feature>
<evidence type="ECO:0000313" key="2">
    <source>
        <dbReference type="EMBL" id="GFC90584.1"/>
    </source>
</evidence>
<evidence type="ECO:0000256" key="1">
    <source>
        <dbReference type="SAM" id="MobiDB-lite"/>
    </source>
</evidence>
<gene>
    <name evidence="2" type="ORF">Tci_862554</name>
</gene>
<feature type="region of interest" description="Disordered" evidence="1">
    <location>
        <begin position="35"/>
        <end position="73"/>
    </location>
</feature>
<reference evidence="2" key="1">
    <citation type="journal article" date="2019" name="Sci. Rep.">
        <title>Draft genome of Tanacetum cinerariifolium, the natural source of mosquito coil.</title>
        <authorList>
            <person name="Yamashiro T."/>
            <person name="Shiraishi A."/>
            <person name="Satake H."/>
            <person name="Nakayama K."/>
        </authorList>
    </citation>
    <scope>NUCLEOTIDE SEQUENCE</scope>
</reference>
<sequence>NQTNGNAGTKANINTRQAGKKTVPGLQYVLLPLLTSNSQGPKSSEDEVTNAGKKSTEVSRKENEVQDTAKEGDKMFKRRMLEIKKRPLENNLNTKDCLVKRRLLTLTSLIDLILLGHQLMLDSP</sequence>
<comment type="caution">
    <text evidence="2">The sequence shown here is derived from an EMBL/GenBank/DDBJ whole genome shotgun (WGS) entry which is preliminary data.</text>
</comment>
<accession>A0A699RZN6</accession>
<organism evidence="2">
    <name type="scientific">Tanacetum cinerariifolium</name>
    <name type="common">Dalmatian daisy</name>
    <name type="synonym">Chrysanthemum cinerariifolium</name>
    <dbReference type="NCBI Taxonomy" id="118510"/>
    <lineage>
        <taxon>Eukaryota</taxon>
        <taxon>Viridiplantae</taxon>
        <taxon>Streptophyta</taxon>
        <taxon>Embryophyta</taxon>
        <taxon>Tracheophyta</taxon>
        <taxon>Spermatophyta</taxon>
        <taxon>Magnoliopsida</taxon>
        <taxon>eudicotyledons</taxon>
        <taxon>Gunneridae</taxon>
        <taxon>Pentapetalae</taxon>
        <taxon>asterids</taxon>
        <taxon>campanulids</taxon>
        <taxon>Asterales</taxon>
        <taxon>Asteraceae</taxon>
        <taxon>Asteroideae</taxon>
        <taxon>Anthemideae</taxon>
        <taxon>Anthemidinae</taxon>
        <taxon>Tanacetum</taxon>
    </lineage>
</organism>
<dbReference type="EMBL" id="BKCJ011127139">
    <property type="protein sequence ID" value="GFC90584.1"/>
    <property type="molecule type" value="Genomic_DNA"/>
</dbReference>
<proteinExistence type="predicted"/>
<feature type="non-terminal residue" evidence="2">
    <location>
        <position position="1"/>
    </location>
</feature>